<dbReference type="SUPFAM" id="SSF57850">
    <property type="entry name" value="RING/U-box"/>
    <property type="match status" value="1"/>
</dbReference>
<dbReference type="CDD" id="cd09633">
    <property type="entry name" value="Deltex_C"/>
    <property type="match status" value="1"/>
</dbReference>
<evidence type="ECO:0000256" key="1">
    <source>
        <dbReference type="ARBA" id="ARBA00000900"/>
    </source>
</evidence>
<dbReference type="GO" id="GO:0005737">
    <property type="term" value="C:cytoplasm"/>
    <property type="evidence" value="ECO:0007669"/>
    <property type="project" value="UniProtKB-SubCell"/>
</dbReference>
<dbReference type="InterPro" id="IPR039396">
    <property type="entry name" value="Deltex_C"/>
</dbReference>
<reference evidence="11" key="1">
    <citation type="submission" date="2021-04" db="EMBL/GenBank/DDBJ databases">
        <authorList>
            <consortium name="Wellcome Sanger Institute Data Sharing"/>
        </authorList>
    </citation>
    <scope>NUCLEOTIDE SEQUENCE [LARGE SCALE GENOMIC DNA]</scope>
</reference>
<dbReference type="PROSITE" id="PS00518">
    <property type="entry name" value="ZF_RING_1"/>
    <property type="match status" value="1"/>
</dbReference>
<dbReference type="Pfam" id="PF18102">
    <property type="entry name" value="DTC"/>
    <property type="match status" value="1"/>
</dbReference>
<evidence type="ECO:0000256" key="6">
    <source>
        <dbReference type="ARBA" id="ARBA00022771"/>
    </source>
</evidence>
<comment type="similarity">
    <text evidence="3 9">Belongs to the Deltex family.</text>
</comment>
<evidence type="ECO:0000256" key="7">
    <source>
        <dbReference type="ARBA" id="ARBA00022833"/>
    </source>
</evidence>
<evidence type="ECO:0000256" key="9">
    <source>
        <dbReference type="RuleBase" id="RU367105"/>
    </source>
</evidence>
<evidence type="ECO:0000313" key="12">
    <source>
        <dbReference type="Proteomes" id="UP000472264"/>
    </source>
</evidence>
<dbReference type="GO" id="GO:0007219">
    <property type="term" value="P:Notch signaling pathway"/>
    <property type="evidence" value="ECO:0007669"/>
    <property type="project" value="InterPro"/>
</dbReference>
<dbReference type="InterPro" id="IPR013083">
    <property type="entry name" value="Znf_RING/FYVE/PHD"/>
</dbReference>
<name>A0A665X9T9_ECHNA</name>
<feature type="domain" description="RING-type" evidence="10">
    <location>
        <begin position="11"/>
        <end position="50"/>
    </location>
</feature>
<reference evidence="11" key="3">
    <citation type="submission" date="2025-09" db="UniProtKB">
        <authorList>
            <consortium name="Ensembl"/>
        </authorList>
    </citation>
    <scope>IDENTIFICATION</scope>
</reference>
<dbReference type="GO" id="GO:0016567">
    <property type="term" value="P:protein ubiquitination"/>
    <property type="evidence" value="ECO:0007669"/>
    <property type="project" value="UniProtKB-UniRule"/>
</dbReference>
<keyword evidence="9" id="KW-0963">Cytoplasm</keyword>
<protein>
    <recommendedName>
        <fullName evidence="9">E3 ubiquitin-protein ligase</fullName>
        <ecNumber evidence="9">2.3.2.27</ecNumber>
    </recommendedName>
</protein>
<dbReference type="Ensembl" id="ENSENLT00000053890.1">
    <property type="protein sequence ID" value="ENSENLP00000052621.1"/>
    <property type="gene ID" value="ENSENLG00000021996.1"/>
</dbReference>
<dbReference type="InterPro" id="IPR001841">
    <property type="entry name" value="Znf_RING"/>
</dbReference>
<keyword evidence="4 9" id="KW-0808">Transferase</keyword>
<keyword evidence="7 9" id="KW-0862">Zinc</keyword>
<evidence type="ECO:0000313" key="11">
    <source>
        <dbReference type="Ensembl" id="ENSENLP00000052621.1"/>
    </source>
</evidence>
<dbReference type="AlphaFoldDB" id="A0A665X9T9"/>
<reference evidence="11" key="2">
    <citation type="submission" date="2025-08" db="UniProtKB">
        <authorList>
            <consortium name="Ensembl"/>
        </authorList>
    </citation>
    <scope>IDENTIFICATION</scope>
</reference>
<comment type="pathway">
    <text evidence="2 9">Protein modification; protein ubiquitination.</text>
</comment>
<comment type="subcellular location">
    <subcellularLocation>
        <location evidence="9">Cytoplasm</location>
    </subcellularLocation>
</comment>
<dbReference type="Pfam" id="PF00097">
    <property type="entry name" value="zf-C3HC4"/>
    <property type="match status" value="1"/>
</dbReference>
<dbReference type="InterPro" id="IPR017907">
    <property type="entry name" value="Znf_RING_CS"/>
</dbReference>
<organism evidence="11 12">
    <name type="scientific">Echeneis naucrates</name>
    <name type="common">Live sharksucker</name>
    <dbReference type="NCBI Taxonomy" id="173247"/>
    <lineage>
        <taxon>Eukaryota</taxon>
        <taxon>Metazoa</taxon>
        <taxon>Chordata</taxon>
        <taxon>Craniata</taxon>
        <taxon>Vertebrata</taxon>
        <taxon>Euteleostomi</taxon>
        <taxon>Actinopterygii</taxon>
        <taxon>Neopterygii</taxon>
        <taxon>Teleostei</taxon>
        <taxon>Neoteleostei</taxon>
        <taxon>Acanthomorphata</taxon>
        <taxon>Carangaria</taxon>
        <taxon>Carangiformes</taxon>
        <taxon>Echeneidae</taxon>
        <taxon>Echeneis</taxon>
    </lineage>
</organism>
<dbReference type="GO" id="GO:0008270">
    <property type="term" value="F:zinc ion binding"/>
    <property type="evidence" value="ECO:0007669"/>
    <property type="project" value="UniProtKB-KW"/>
</dbReference>
<evidence type="ECO:0000256" key="2">
    <source>
        <dbReference type="ARBA" id="ARBA00004906"/>
    </source>
</evidence>
<evidence type="ECO:0000256" key="3">
    <source>
        <dbReference type="ARBA" id="ARBA00009413"/>
    </source>
</evidence>
<keyword evidence="12" id="KW-1185">Reference proteome</keyword>
<evidence type="ECO:0000256" key="4">
    <source>
        <dbReference type="ARBA" id="ARBA00022679"/>
    </source>
</evidence>
<evidence type="ECO:0000256" key="5">
    <source>
        <dbReference type="ARBA" id="ARBA00022723"/>
    </source>
</evidence>
<dbReference type="PROSITE" id="PS50089">
    <property type="entry name" value="ZF_RING_2"/>
    <property type="match status" value="1"/>
</dbReference>
<proteinExistence type="inferred from homology"/>
<dbReference type="SMART" id="SM00184">
    <property type="entry name" value="RING"/>
    <property type="match status" value="1"/>
</dbReference>
<dbReference type="InterPro" id="IPR018957">
    <property type="entry name" value="Znf_C3HC4_RING-type"/>
</dbReference>
<sequence length="190" mass="21226">CARTTTYDENCPVCLEKFTNKKQLRCKHEFCEQCLEQSRKSLGPICPVCRHVFGMMEGDQPDGTMSWMPSPISLPGFSGCGSIHITYTIPGGIQTKKHPKPGQPYQGVHRHAYLPDNIKGQEVLKLLKKAFDQKLIFTIGTSRTTGFDNQVTWNDIHHKTSISGGPQSFGYPDPGYLSRVREELKAKGIA</sequence>
<dbReference type="UniPathway" id="UPA00143"/>
<dbReference type="EC" id="2.3.2.27" evidence="9"/>
<dbReference type="Gene3D" id="3.30.390.130">
    <property type="match status" value="1"/>
</dbReference>
<dbReference type="PANTHER" id="PTHR12622">
    <property type="entry name" value="DELTEX-RELATED"/>
    <property type="match status" value="1"/>
</dbReference>
<dbReference type="InterPro" id="IPR039399">
    <property type="entry name" value="Deltex_C_sf"/>
</dbReference>
<dbReference type="Proteomes" id="UP000472264">
    <property type="component" value="Chromosome 5"/>
</dbReference>
<comment type="catalytic activity">
    <reaction evidence="1 9">
        <text>S-ubiquitinyl-[E2 ubiquitin-conjugating enzyme]-L-cysteine + [acceptor protein]-L-lysine = [E2 ubiquitin-conjugating enzyme]-L-cysteine + N(6)-ubiquitinyl-[acceptor protein]-L-lysine.</text>
        <dbReference type="EC" id="2.3.2.27"/>
    </reaction>
</comment>
<evidence type="ECO:0000259" key="10">
    <source>
        <dbReference type="PROSITE" id="PS50089"/>
    </source>
</evidence>
<keyword evidence="6 8" id="KW-0863">Zinc-finger</keyword>
<accession>A0A665X9T9</accession>
<dbReference type="Gene3D" id="3.30.40.10">
    <property type="entry name" value="Zinc/RING finger domain, C3HC4 (zinc finger)"/>
    <property type="match status" value="1"/>
</dbReference>
<keyword evidence="5 9" id="KW-0479">Metal-binding</keyword>
<evidence type="ECO:0000256" key="8">
    <source>
        <dbReference type="PROSITE-ProRule" id="PRU00175"/>
    </source>
</evidence>
<dbReference type="GO" id="GO:0061630">
    <property type="term" value="F:ubiquitin protein ligase activity"/>
    <property type="evidence" value="ECO:0007669"/>
    <property type="project" value="UniProtKB-UniRule"/>
</dbReference>
<dbReference type="InterPro" id="IPR039398">
    <property type="entry name" value="Deltex_fam"/>
</dbReference>